<keyword evidence="8" id="KW-1185">Reference proteome</keyword>
<dbReference type="InterPro" id="IPR001537">
    <property type="entry name" value="SpoU_MeTrfase"/>
</dbReference>
<dbReference type="SUPFAM" id="SSF75217">
    <property type="entry name" value="alpha/beta knot"/>
    <property type="match status" value="2"/>
</dbReference>
<feature type="domain" description="tRNA/rRNA methyltransferase SpoU type" evidence="6">
    <location>
        <begin position="170"/>
        <end position="226"/>
    </location>
</feature>
<gene>
    <name evidence="7" type="ORF">PGLA1383_LOCUS35320</name>
</gene>
<evidence type="ECO:0000259" key="6">
    <source>
        <dbReference type="Pfam" id="PF00588"/>
    </source>
</evidence>
<dbReference type="OrthoDB" id="241340at2759"/>
<name>A0A813FYL5_POLGL</name>
<dbReference type="AlphaFoldDB" id="A0A813FYL5"/>
<feature type="region of interest" description="Disordered" evidence="5">
    <location>
        <begin position="367"/>
        <end position="391"/>
    </location>
</feature>
<protein>
    <recommendedName>
        <fullName evidence="6">tRNA/rRNA methyltransferase SpoU type domain-containing protein</fullName>
    </recommendedName>
</protein>
<dbReference type="EMBL" id="CAJNNV010026241">
    <property type="protein sequence ID" value="CAE8617659.1"/>
    <property type="molecule type" value="Genomic_DNA"/>
</dbReference>
<dbReference type="PANTHER" id="PTHR42786">
    <property type="entry name" value="TRNA/RRNA METHYLTRANSFERASE"/>
    <property type="match status" value="1"/>
</dbReference>
<dbReference type="Pfam" id="PF00588">
    <property type="entry name" value="SpoU_methylase"/>
    <property type="match status" value="1"/>
</dbReference>
<organism evidence="7 8">
    <name type="scientific">Polarella glacialis</name>
    <name type="common">Dinoflagellate</name>
    <dbReference type="NCBI Taxonomy" id="89957"/>
    <lineage>
        <taxon>Eukaryota</taxon>
        <taxon>Sar</taxon>
        <taxon>Alveolata</taxon>
        <taxon>Dinophyceae</taxon>
        <taxon>Suessiales</taxon>
        <taxon>Suessiaceae</taxon>
        <taxon>Polarella</taxon>
    </lineage>
</organism>
<dbReference type="InterPro" id="IPR029028">
    <property type="entry name" value="Alpha/beta_knot_MTases"/>
</dbReference>
<reference evidence="7" key="1">
    <citation type="submission" date="2021-02" db="EMBL/GenBank/DDBJ databases">
        <authorList>
            <person name="Dougan E. K."/>
            <person name="Rhodes N."/>
            <person name="Thang M."/>
            <person name="Chan C."/>
        </authorList>
    </citation>
    <scope>NUCLEOTIDE SEQUENCE</scope>
</reference>
<feature type="compositionally biased region" description="Acidic residues" evidence="5">
    <location>
        <begin position="380"/>
        <end position="391"/>
    </location>
</feature>
<evidence type="ECO:0000256" key="3">
    <source>
        <dbReference type="ARBA" id="ARBA00022679"/>
    </source>
</evidence>
<dbReference type="GO" id="GO:0008173">
    <property type="term" value="F:RNA methyltransferase activity"/>
    <property type="evidence" value="ECO:0007669"/>
    <property type="project" value="InterPro"/>
</dbReference>
<comment type="similarity">
    <text evidence="1">Belongs to the class IV-like SAM-binding methyltransferase superfamily. RNA methyltransferase TrmH family.</text>
</comment>
<keyword evidence="4" id="KW-0949">S-adenosyl-L-methionine</keyword>
<dbReference type="PANTHER" id="PTHR42786:SF2">
    <property type="entry name" value="TRNA (CYTIDINE_URIDINE-2'-O-)-METHYLTRANSFERASE TRMJ"/>
    <property type="match status" value="1"/>
</dbReference>
<dbReference type="Proteomes" id="UP000654075">
    <property type="component" value="Unassembled WGS sequence"/>
</dbReference>
<evidence type="ECO:0000256" key="4">
    <source>
        <dbReference type="ARBA" id="ARBA00022691"/>
    </source>
</evidence>
<evidence type="ECO:0000256" key="5">
    <source>
        <dbReference type="SAM" id="MobiDB-lite"/>
    </source>
</evidence>
<keyword evidence="3" id="KW-0808">Transferase</keyword>
<comment type="caution">
    <text evidence="7">The sequence shown here is derived from an EMBL/GenBank/DDBJ whole genome shotgun (WGS) entry which is preliminary data.</text>
</comment>
<keyword evidence="2" id="KW-0489">Methyltransferase</keyword>
<dbReference type="GO" id="GO:0005829">
    <property type="term" value="C:cytosol"/>
    <property type="evidence" value="ECO:0007669"/>
    <property type="project" value="TreeGrafter"/>
</dbReference>
<dbReference type="InterPro" id="IPR004384">
    <property type="entry name" value="RNA_MeTrfase_TrmJ/LasT"/>
</dbReference>
<dbReference type="GO" id="GO:0003723">
    <property type="term" value="F:RNA binding"/>
    <property type="evidence" value="ECO:0007669"/>
    <property type="project" value="InterPro"/>
</dbReference>
<sequence>MAAAALPAAAVVDPDPAICRLPWCRVILVEPRDARNVGMVARACANFGVSDLAVVHAGKLQAALDRAGRSPEKARQLGFSDAPSEAVPNAELHCALDVSAWKGVERLATGEGGVVLQSARLYGGLRAALAGTGRSVAFSGREGRNFRQASVSLRALACDMGVSASAAVTRALEALEAHPPQRVALVFGSEDVGLSTEAVLMCDDVCRLRTADCPSLNLSHTVAVVLARVHEEVSEAEGFSGPAVAPAAGQPAAVAKRSSAPLPAEDVRQGREADAAAEASEVGVQVPAAWTSGWSELCRRQFEAQGYPTQAELWNGRGRRKCKFTYRLFRIVADCARSLQRARVTEHEATAWAKLVEALSTRSTAIGPDASAETVAAETADSEGGDSDGHA</sequence>
<evidence type="ECO:0000256" key="2">
    <source>
        <dbReference type="ARBA" id="ARBA00022603"/>
    </source>
</evidence>
<evidence type="ECO:0000313" key="8">
    <source>
        <dbReference type="Proteomes" id="UP000654075"/>
    </source>
</evidence>
<dbReference type="Gene3D" id="3.40.1280.10">
    <property type="match status" value="1"/>
</dbReference>
<dbReference type="InterPro" id="IPR029026">
    <property type="entry name" value="tRNA_m1G_MTases_N"/>
</dbReference>
<evidence type="ECO:0000256" key="1">
    <source>
        <dbReference type="ARBA" id="ARBA00007228"/>
    </source>
</evidence>
<dbReference type="GO" id="GO:0002128">
    <property type="term" value="P:tRNA nucleoside ribose methylation"/>
    <property type="evidence" value="ECO:0007669"/>
    <property type="project" value="TreeGrafter"/>
</dbReference>
<accession>A0A813FYL5</accession>
<proteinExistence type="inferred from homology"/>
<evidence type="ECO:0000313" key="7">
    <source>
        <dbReference type="EMBL" id="CAE8617659.1"/>
    </source>
</evidence>